<feature type="coiled-coil region" evidence="1">
    <location>
        <begin position="73"/>
        <end position="104"/>
    </location>
</feature>
<evidence type="ECO:0000259" key="2">
    <source>
        <dbReference type="PROSITE" id="PS50943"/>
    </source>
</evidence>
<dbReference type="Gene3D" id="1.10.260.40">
    <property type="entry name" value="lambda repressor-like DNA-binding domains"/>
    <property type="match status" value="1"/>
</dbReference>
<dbReference type="InterPro" id="IPR050077">
    <property type="entry name" value="LexA_repressor"/>
</dbReference>
<dbReference type="PANTHER" id="PTHR33516">
    <property type="entry name" value="LEXA REPRESSOR"/>
    <property type="match status" value="1"/>
</dbReference>
<organism evidence="3 4">
    <name type="scientific">Paenibacillus polymyxa</name>
    <name type="common">Bacillus polymyxa</name>
    <dbReference type="NCBI Taxonomy" id="1406"/>
    <lineage>
        <taxon>Bacteria</taxon>
        <taxon>Bacillati</taxon>
        <taxon>Bacillota</taxon>
        <taxon>Bacilli</taxon>
        <taxon>Bacillales</taxon>
        <taxon>Paenibacillaceae</taxon>
        <taxon>Paenibacillus</taxon>
    </lineage>
</organism>
<accession>A0A378XVD3</accession>
<dbReference type="Pfam" id="PF00717">
    <property type="entry name" value="Peptidase_S24"/>
    <property type="match status" value="1"/>
</dbReference>
<dbReference type="GeneID" id="93350055"/>
<keyword evidence="1" id="KW-0175">Coiled coil</keyword>
<dbReference type="Proteomes" id="UP000254400">
    <property type="component" value="Unassembled WGS sequence"/>
</dbReference>
<proteinExistence type="predicted"/>
<dbReference type="InterPro" id="IPR039418">
    <property type="entry name" value="LexA-like"/>
</dbReference>
<evidence type="ECO:0000313" key="4">
    <source>
        <dbReference type="Proteomes" id="UP000254400"/>
    </source>
</evidence>
<dbReference type="RefSeq" id="WP_019686450.1">
    <property type="nucleotide sequence ID" value="NZ_CP036496.1"/>
</dbReference>
<reference evidence="3 4" key="1">
    <citation type="submission" date="2018-06" db="EMBL/GenBank/DDBJ databases">
        <authorList>
            <consortium name="Pathogen Informatics"/>
            <person name="Doyle S."/>
        </authorList>
    </citation>
    <scope>NUCLEOTIDE SEQUENCE [LARGE SCALE GENOMIC DNA]</scope>
    <source>
        <strain evidence="3 4">NCTC10343</strain>
    </source>
</reference>
<dbReference type="Pfam" id="PF01381">
    <property type="entry name" value="HTH_3"/>
    <property type="match status" value="1"/>
</dbReference>
<dbReference type="AlphaFoldDB" id="A0A378XVD3"/>
<evidence type="ECO:0000256" key="1">
    <source>
        <dbReference type="SAM" id="Coils"/>
    </source>
</evidence>
<dbReference type="InterPro" id="IPR001387">
    <property type="entry name" value="Cro/C1-type_HTH"/>
</dbReference>
<dbReference type="EMBL" id="UGSC01000001">
    <property type="protein sequence ID" value="SUA67343.1"/>
    <property type="molecule type" value="Genomic_DNA"/>
</dbReference>
<dbReference type="SMART" id="SM00530">
    <property type="entry name" value="HTH_XRE"/>
    <property type="match status" value="1"/>
</dbReference>
<dbReference type="PANTHER" id="PTHR33516:SF2">
    <property type="entry name" value="LEXA REPRESSOR-RELATED"/>
    <property type="match status" value="1"/>
</dbReference>
<dbReference type="InterPro" id="IPR010982">
    <property type="entry name" value="Lambda_DNA-bd_dom_sf"/>
</dbReference>
<dbReference type="Gene3D" id="2.10.109.10">
    <property type="entry name" value="Umud Fragment, subunit A"/>
    <property type="match status" value="1"/>
</dbReference>
<dbReference type="SUPFAM" id="SSF47413">
    <property type="entry name" value="lambda repressor-like DNA-binding domains"/>
    <property type="match status" value="1"/>
</dbReference>
<gene>
    <name evidence="3" type="primary">lexA_1</name>
    <name evidence="3" type="ORF">NCTC10343_01257</name>
</gene>
<keyword evidence="3" id="KW-0378">Hydrolase</keyword>
<dbReference type="EC" id="3.4.21.88" evidence="3"/>
<dbReference type="GO" id="GO:0003677">
    <property type="term" value="F:DNA binding"/>
    <property type="evidence" value="ECO:0007669"/>
    <property type="project" value="UniProtKB-KW"/>
</dbReference>
<dbReference type="InterPro" id="IPR015927">
    <property type="entry name" value="Peptidase_S24_S26A/B/C"/>
</dbReference>
<dbReference type="InterPro" id="IPR036286">
    <property type="entry name" value="LexA/Signal_pep-like_sf"/>
</dbReference>
<evidence type="ECO:0000313" key="3">
    <source>
        <dbReference type="EMBL" id="SUA67343.1"/>
    </source>
</evidence>
<dbReference type="CDD" id="cd00093">
    <property type="entry name" value="HTH_XRE"/>
    <property type="match status" value="1"/>
</dbReference>
<feature type="domain" description="HTH cro/C1-type" evidence="2">
    <location>
        <begin position="10"/>
        <end position="66"/>
    </location>
</feature>
<dbReference type="GO" id="GO:0004252">
    <property type="term" value="F:serine-type endopeptidase activity"/>
    <property type="evidence" value="ECO:0007669"/>
    <property type="project" value="UniProtKB-EC"/>
</dbReference>
<dbReference type="CDD" id="cd06529">
    <property type="entry name" value="S24_LexA-like"/>
    <property type="match status" value="1"/>
</dbReference>
<name>A0A378XVD3_PAEPO</name>
<keyword evidence="3" id="KW-0238">DNA-binding</keyword>
<dbReference type="PROSITE" id="PS50943">
    <property type="entry name" value="HTH_CROC1"/>
    <property type="match status" value="1"/>
</dbReference>
<protein>
    <submittedName>
        <fullName evidence="3">DNA-binding protein</fullName>
        <ecNumber evidence="3">3.4.21.88</ecNumber>
    </submittedName>
</protein>
<dbReference type="SUPFAM" id="SSF51306">
    <property type="entry name" value="LexA/Signal peptidase"/>
    <property type="match status" value="1"/>
</dbReference>
<sequence length="308" mass="34893">MSEKTIGEIIKEKRLASGYKTKKDFADKSGISAATLTRIEKNAQLPLPNTLMQISRHLDGVTYGELMKAAGYLEGLEENHETFLANFMNENEELDNRIYALIDKVFLFTNVDKDLHREIVSLFVDPQTADLFSHATLDDIKSEYLRGDLNIEQKNDVINTLENILNKYSPKLGEYLTLVKYAKPIPLIGSICAGDGIIAENNIEEYINYPFMKQKQPDYALRVKGDSMVNAGINDGDIVFMRRENWAEFNGQIVAVIVNGEEGILKRMKWSEGSAKFNLVPENDSYQSMEVTPNEFIVCGVYVGHFRQ</sequence>